<evidence type="ECO:0000259" key="3">
    <source>
        <dbReference type="Pfam" id="PF05175"/>
    </source>
</evidence>
<reference evidence="4" key="1">
    <citation type="submission" date="2018-03" db="EMBL/GenBank/DDBJ databases">
        <authorList>
            <person name="Nunes O.C."/>
            <person name="Lopes A.R."/>
            <person name="Froufe H."/>
            <person name="Munoz-Merida A."/>
            <person name="Barroso C."/>
            <person name="Egas C."/>
        </authorList>
    </citation>
    <scope>NUCLEOTIDE SEQUENCE</scope>
    <source>
        <strain evidence="4">ON4</strain>
    </source>
</reference>
<evidence type="ECO:0000313" key="5">
    <source>
        <dbReference type="Proteomes" id="UP001170379"/>
    </source>
</evidence>
<dbReference type="Proteomes" id="UP001170379">
    <property type="component" value="Unassembled WGS sequence"/>
</dbReference>
<dbReference type="Pfam" id="PF05175">
    <property type="entry name" value="MTS"/>
    <property type="match status" value="1"/>
</dbReference>
<evidence type="ECO:0000256" key="2">
    <source>
        <dbReference type="ARBA" id="ARBA00022679"/>
    </source>
</evidence>
<evidence type="ECO:0000313" key="4">
    <source>
        <dbReference type="EMBL" id="MDJ1371596.1"/>
    </source>
</evidence>
<dbReference type="CDD" id="cd02440">
    <property type="entry name" value="AdoMet_MTases"/>
    <property type="match status" value="1"/>
</dbReference>
<reference evidence="4" key="2">
    <citation type="journal article" date="2022" name="Sci. Rep.">
        <title>In silico prediction of the enzymes involved in the degradation of the herbicide molinate by Gulosibacter molinativorax ON4T.</title>
        <authorList>
            <person name="Lopes A.R."/>
            <person name="Bunin E."/>
            <person name="Viana A.T."/>
            <person name="Froufe H."/>
            <person name="Munoz-Merida A."/>
            <person name="Pinho D."/>
            <person name="Figueiredo J."/>
            <person name="Barroso C."/>
            <person name="Vaz-Moreira I."/>
            <person name="Bellanger X."/>
            <person name="Egas C."/>
            <person name="Nunes O.C."/>
        </authorList>
    </citation>
    <scope>NUCLEOTIDE SEQUENCE</scope>
    <source>
        <strain evidence="4">ON4</strain>
    </source>
</reference>
<dbReference type="SUPFAM" id="SSF53335">
    <property type="entry name" value="S-adenosyl-L-methionine-dependent methyltransferases"/>
    <property type="match status" value="1"/>
</dbReference>
<dbReference type="InterPro" id="IPR007848">
    <property type="entry name" value="Small_mtfrase_dom"/>
</dbReference>
<organism evidence="4 5">
    <name type="scientific">Gulosibacter molinativorax</name>
    <dbReference type="NCBI Taxonomy" id="256821"/>
    <lineage>
        <taxon>Bacteria</taxon>
        <taxon>Bacillati</taxon>
        <taxon>Actinomycetota</taxon>
        <taxon>Actinomycetes</taxon>
        <taxon>Micrococcales</taxon>
        <taxon>Microbacteriaceae</taxon>
        <taxon>Gulosibacter</taxon>
    </lineage>
</organism>
<evidence type="ECO:0000256" key="1">
    <source>
        <dbReference type="ARBA" id="ARBA00022603"/>
    </source>
</evidence>
<keyword evidence="1 4" id="KW-0489">Methyltransferase</keyword>
<dbReference type="InterPro" id="IPR029063">
    <property type="entry name" value="SAM-dependent_MTases_sf"/>
</dbReference>
<dbReference type="RefSeq" id="WP_051266866.1">
    <property type="nucleotide sequence ID" value="NZ_CP028426.1"/>
</dbReference>
<protein>
    <submittedName>
        <fullName evidence="4">Class I SAM-dependent methyltransferase</fullName>
    </submittedName>
</protein>
<dbReference type="EMBL" id="PXVD01000014">
    <property type="protein sequence ID" value="MDJ1371596.1"/>
    <property type="molecule type" value="Genomic_DNA"/>
</dbReference>
<proteinExistence type="predicted"/>
<keyword evidence="2" id="KW-0808">Transferase</keyword>
<dbReference type="Gene3D" id="3.40.50.150">
    <property type="entry name" value="Vaccinia Virus protein VP39"/>
    <property type="match status" value="1"/>
</dbReference>
<dbReference type="PANTHER" id="PTHR47816:SF4">
    <property type="entry name" value="RIBOSOMAL RNA SMALL SUBUNIT METHYLTRANSFERASE C"/>
    <property type="match status" value="1"/>
</dbReference>
<sequence>MAEHYFAENPQAQERKREIDVNLRGRELTVTTANAVFSGEHLDRATRILLEDVPAPPTRGNALDLGCGWGPIALALALESPDLDVWAIDVNERAIELTAQNAKRHSLDNIHAGRSEDVPADITFDVIWSNPPIRIGKAALDELLGTWLPRLAPGGEAWLVVGKNLGADSLQKRLAASLGDDYEVERHSTSGGFRILRITRF</sequence>
<name>A0ABT7CAB9_9MICO</name>
<dbReference type="PANTHER" id="PTHR47816">
    <property type="entry name" value="RIBOSOMAL RNA SMALL SUBUNIT METHYLTRANSFERASE C"/>
    <property type="match status" value="1"/>
</dbReference>
<keyword evidence="5" id="KW-1185">Reference proteome</keyword>
<dbReference type="InterPro" id="IPR046977">
    <property type="entry name" value="RsmC/RlmG"/>
</dbReference>
<accession>A0ABT7CAB9</accession>
<dbReference type="GO" id="GO:0008168">
    <property type="term" value="F:methyltransferase activity"/>
    <property type="evidence" value="ECO:0007669"/>
    <property type="project" value="UniProtKB-KW"/>
</dbReference>
<dbReference type="GO" id="GO:0032259">
    <property type="term" value="P:methylation"/>
    <property type="evidence" value="ECO:0007669"/>
    <property type="project" value="UniProtKB-KW"/>
</dbReference>
<comment type="caution">
    <text evidence="4">The sequence shown here is derived from an EMBL/GenBank/DDBJ whole genome shotgun (WGS) entry which is preliminary data.</text>
</comment>
<feature type="domain" description="Methyltransferase small" evidence="3">
    <location>
        <begin position="27"/>
        <end position="196"/>
    </location>
</feature>
<gene>
    <name evidence="4" type="ORF">C7K25_09495</name>
</gene>